<accession>J9AX67</accession>
<dbReference type="AlphaFoldDB" id="J9AX67"/>
<dbReference type="Proteomes" id="UP000004810">
    <property type="component" value="Unassembled WGS sequence"/>
</dbReference>
<dbReference type="EMBL" id="ADBV01005761">
    <property type="protein sequence ID" value="EJW79175.1"/>
    <property type="molecule type" value="Genomic_DNA"/>
</dbReference>
<protein>
    <submittedName>
        <fullName evidence="1">Uncharacterized protein</fullName>
    </submittedName>
</protein>
<sequence length="65" mass="7671">MLEGRRIHVSRKYKQDGFCARCGQNLLQLPEFTTAQRAAAMKFYAFDWYQRVCSAVIDERRIKPT</sequence>
<proteinExistence type="predicted"/>
<evidence type="ECO:0000313" key="2">
    <source>
        <dbReference type="Proteomes" id="UP000004810"/>
    </source>
</evidence>
<organism evidence="1 2">
    <name type="scientific">Wuchereria bancrofti</name>
    <dbReference type="NCBI Taxonomy" id="6293"/>
    <lineage>
        <taxon>Eukaryota</taxon>
        <taxon>Metazoa</taxon>
        <taxon>Ecdysozoa</taxon>
        <taxon>Nematoda</taxon>
        <taxon>Chromadorea</taxon>
        <taxon>Rhabditida</taxon>
        <taxon>Spirurina</taxon>
        <taxon>Spiruromorpha</taxon>
        <taxon>Filarioidea</taxon>
        <taxon>Onchocercidae</taxon>
        <taxon>Wuchereria</taxon>
    </lineage>
</organism>
<comment type="caution">
    <text evidence="1">The sequence shown here is derived from an EMBL/GenBank/DDBJ whole genome shotgun (WGS) entry which is preliminary data.</text>
</comment>
<reference evidence="2" key="1">
    <citation type="submission" date="2012-08" db="EMBL/GenBank/DDBJ databases">
        <title>The Genome Sequence of Wuchereria bancrofti.</title>
        <authorList>
            <person name="Nutman T.B."/>
            <person name="Fink D.L."/>
            <person name="Russ C."/>
            <person name="Young S."/>
            <person name="Zeng Q."/>
            <person name="Koehrsen M."/>
            <person name="Alvarado L."/>
            <person name="Berlin A."/>
            <person name="Chapman S.B."/>
            <person name="Chen Z."/>
            <person name="Freedman E."/>
            <person name="Gellesch M."/>
            <person name="Goldberg J."/>
            <person name="Griggs A."/>
            <person name="Gujja S."/>
            <person name="Heilman E.R."/>
            <person name="Heiman D."/>
            <person name="Hepburn T."/>
            <person name="Howarth C."/>
            <person name="Jen D."/>
            <person name="Larson L."/>
            <person name="Lewis B."/>
            <person name="Mehta T."/>
            <person name="Park D."/>
            <person name="Pearson M."/>
            <person name="Roberts A."/>
            <person name="Saif S."/>
            <person name="Shea T."/>
            <person name="Shenoy N."/>
            <person name="Sisk P."/>
            <person name="Stolte C."/>
            <person name="Sykes S."/>
            <person name="Walk T."/>
            <person name="White J."/>
            <person name="Yandava C."/>
            <person name="Haas B."/>
            <person name="Henn M.R."/>
            <person name="Nusbaum C."/>
            <person name="Birren B."/>
        </authorList>
    </citation>
    <scope>NUCLEOTIDE SEQUENCE [LARGE SCALE GENOMIC DNA]</scope>
    <source>
        <strain evidence="2">NA</strain>
    </source>
</reference>
<name>J9AX67_WUCBA</name>
<evidence type="ECO:0000313" key="1">
    <source>
        <dbReference type="EMBL" id="EJW79175.1"/>
    </source>
</evidence>
<gene>
    <name evidence="1" type="ORF">WUBG_09914</name>
</gene>